<sequence length="643" mass="72698">MSQLIATKGSKSNEKSRKAFAILPTPTPSAPAPGALRKAEKYQQQQLVNEFNWEALVAFATRPLSFDPAAYPTAFENNGQGSLYLRKDKEPSYPFLDRYEARYSADRCFTMAIRAQAQFEVGDATQDLRLNYVRITFAEAGTSTRLDQDEVVQQSSRRGHRQTTRDQTESMTICSLRGVKMSASNISELRADETGHKMERVLIALSGHSSLSSAIGVITFPWDTDVYPQTIQAAASTSTSSVFGEAIRNAIVQFLGHMRARYPQQAGQQPEGWRLQHVLAMTSSSLWRVRSVTLMKDIMREDVTSDRPGIHYFGPEAGPGPMLERRLVKAVDSLTTRSQQLPAVLLQPFDYRFYWNLWLFSQHVLLLQVNGGELIGHAFSDPHELREQLLGFRPMADEIERVKMLLRQEQHAIWSLRSQRHLSEEEARTRLIKAREAHAQRMRAPGGPWSEKQMHVWEEYANAGADRSWTIDKKIGRIPCPDALDYRSEQHKVCFLSRKAGTEMVTTSALYDIPRKDPDEHNEAFDEDAYHEQHRATQSARAITNKLVLSPLSTKRAMEQLAHVKQKETFWKANCQRRGLVFLAYSATQHRCAADQDAQYNASDSSVTRQIVLVPSDVVEVLGAPRDDEIGAFPSFPIASNVE</sequence>
<feature type="region of interest" description="Disordered" evidence="1">
    <location>
        <begin position="148"/>
        <end position="170"/>
    </location>
</feature>
<name>A0AAN6JPB4_9BASI</name>
<evidence type="ECO:0000313" key="2">
    <source>
        <dbReference type="EMBL" id="KAK0543259.1"/>
    </source>
</evidence>
<evidence type="ECO:0000256" key="1">
    <source>
        <dbReference type="SAM" id="MobiDB-lite"/>
    </source>
</evidence>
<evidence type="ECO:0000313" key="3">
    <source>
        <dbReference type="Proteomes" id="UP001176517"/>
    </source>
</evidence>
<proteinExistence type="predicted"/>
<comment type="caution">
    <text evidence="2">The sequence shown here is derived from an EMBL/GenBank/DDBJ whole genome shotgun (WGS) entry which is preliminary data.</text>
</comment>
<dbReference type="Proteomes" id="UP001176517">
    <property type="component" value="Unassembled WGS sequence"/>
</dbReference>
<dbReference type="AlphaFoldDB" id="A0AAN6JPB4"/>
<protein>
    <submittedName>
        <fullName evidence="2">Uncharacterized protein</fullName>
    </submittedName>
</protein>
<dbReference type="EMBL" id="JAPDMZ010000382">
    <property type="protein sequence ID" value="KAK0543259.1"/>
    <property type="molecule type" value="Genomic_DNA"/>
</dbReference>
<organism evidence="2 3">
    <name type="scientific">Tilletia horrida</name>
    <dbReference type="NCBI Taxonomy" id="155126"/>
    <lineage>
        <taxon>Eukaryota</taxon>
        <taxon>Fungi</taxon>
        <taxon>Dikarya</taxon>
        <taxon>Basidiomycota</taxon>
        <taxon>Ustilaginomycotina</taxon>
        <taxon>Exobasidiomycetes</taxon>
        <taxon>Tilletiales</taxon>
        <taxon>Tilletiaceae</taxon>
        <taxon>Tilletia</taxon>
    </lineage>
</organism>
<reference evidence="2" key="1">
    <citation type="journal article" date="2023" name="PhytoFront">
        <title>Draft Genome Resources of Seven Strains of Tilletia horrida, Causal Agent of Kernel Smut of Rice.</title>
        <authorList>
            <person name="Khanal S."/>
            <person name="Antony Babu S."/>
            <person name="Zhou X.G."/>
        </authorList>
    </citation>
    <scope>NUCLEOTIDE SEQUENCE</scope>
    <source>
        <strain evidence="2">TX6</strain>
    </source>
</reference>
<accession>A0AAN6JPB4</accession>
<gene>
    <name evidence="2" type="ORF">OC846_006483</name>
</gene>
<keyword evidence="3" id="KW-1185">Reference proteome</keyword>